<keyword evidence="18" id="KW-1185">Reference proteome</keyword>
<dbReference type="InterPro" id="IPR004358">
    <property type="entry name" value="Sig_transdc_His_kin-like_C"/>
</dbReference>
<dbReference type="SMART" id="SM00304">
    <property type="entry name" value="HAMP"/>
    <property type="match status" value="1"/>
</dbReference>
<evidence type="ECO:0000313" key="17">
    <source>
        <dbReference type="EMBL" id="SFP66669.1"/>
    </source>
</evidence>
<dbReference type="InterPro" id="IPR003661">
    <property type="entry name" value="HisK_dim/P_dom"/>
</dbReference>
<evidence type="ECO:0000256" key="3">
    <source>
        <dbReference type="ARBA" id="ARBA00012438"/>
    </source>
</evidence>
<keyword evidence="12" id="KW-0902">Two-component regulatory system</keyword>
<dbReference type="InterPro" id="IPR003594">
    <property type="entry name" value="HATPase_dom"/>
</dbReference>
<dbReference type="EC" id="2.7.13.3" evidence="3"/>
<dbReference type="CDD" id="cd00082">
    <property type="entry name" value="HisKA"/>
    <property type="match status" value="1"/>
</dbReference>
<gene>
    <name evidence="17" type="ORF">SAMN05444406_10222</name>
</gene>
<dbReference type="PRINTS" id="PR00344">
    <property type="entry name" value="BCTRLSENSOR"/>
</dbReference>
<keyword evidence="5" id="KW-0597">Phosphoprotein</keyword>
<dbReference type="PANTHER" id="PTHR45528:SF1">
    <property type="entry name" value="SENSOR HISTIDINE KINASE CPXA"/>
    <property type="match status" value="1"/>
</dbReference>
<dbReference type="Pfam" id="PF02518">
    <property type="entry name" value="HATPase_c"/>
    <property type="match status" value="1"/>
</dbReference>
<dbReference type="Gene3D" id="3.30.565.10">
    <property type="entry name" value="Histidine kinase-like ATPase, C-terminal domain"/>
    <property type="match status" value="1"/>
</dbReference>
<dbReference type="Pfam" id="PF00672">
    <property type="entry name" value="HAMP"/>
    <property type="match status" value="1"/>
</dbReference>
<evidence type="ECO:0000313" key="18">
    <source>
        <dbReference type="Proteomes" id="UP000198577"/>
    </source>
</evidence>
<dbReference type="CDD" id="cd06225">
    <property type="entry name" value="HAMP"/>
    <property type="match status" value="1"/>
</dbReference>
<accession>A0A1I5S7L3</accession>
<dbReference type="SUPFAM" id="SSF55874">
    <property type="entry name" value="ATPase domain of HSP90 chaperone/DNA topoisomerase II/histidine kinase"/>
    <property type="match status" value="1"/>
</dbReference>
<evidence type="ECO:0000256" key="10">
    <source>
        <dbReference type="ARBA" id="ARBA00022840"/>
    </source>
</evidence>
<dbReference type="SUPFAM" id="SSF158472">
    <property type="entry name" value="HAMP domain-like"/>
    <property type="match status" value="1"/>
</dbReference>
<dbReference type="EMBL" id="FOXR01000002">
    <property type="protein sequence ID" value="SFP66669.1"/>
    <property type="molecule type" value="Genomic_DNA"/>
</dbReference>
<keyword evidence="9" id="KW-0418">Kinase</keyword>
<evidence type="ECO:0000256" key="6">
    <source>
        <dbReference type="ARBA" id="ARBA00022679"/>
    </source>
</evidence>
<dbReference type="InterPro" id="IPR050398">
    <property type="entry name" value="HssS/ArlS-like"/>
</dbReference>
<keyword evidence="10" id="KW-0067">ATP-binding</keyword>
<dbReference type="FunFam" id="1.10.287.130:FF:000001">
    <property type="entry name" value="Two-component sensor histidine kinase"/>
    <property type="match status" value="1"/>
</dbReference>
<dbReference type="CDD" id="cd00075">
    <property type="entry name" value="HATPase"/>
    <property type="match status" value="1"/>
</dbReference>
<evidence type="ECO:0000256" key="5">
    <source>
        <dbReference type="ARBA" id="ARBA00022553"/>
    </source>
</evidence>
<dbReference type="OrthoDB" id="9813151at2"/>
<dbReference type="Gene3D" id="1.10.287.130">
    <property type="match status" value="1"/>
</dbReference>
<dbReference type="PANTHER" id="PTHR45528">
    <property type="entry name" value="SENSOR HISTIDINE KINASE CPXA"/>
    <property type="match status" value="1"/>
</dbReference>
<evidence type="ECO:0000256" key="11">
    <source>
        <dbReference type="ARBA" id="ARBA00022989"/>
    </source>
</evidence>
<evidence type="ECO:0000256" key="12">
    <source>
        <dbReference type="ARBA" id="ARBA00023012"/>
    </source>
</evidence>
<name>A0A1I5S7L3_9FIRM</name>
<dbReference type="InterPro" id="IPR003660">
    <property type="entry name" value="HAMP_dom"/>
</dbReference>
<feature type="transmembrane region" description="Helical" evidence="14">
    <location>
        <begin position="12"/>
        <end position="37"/>
    </location>
</feature>
<dbReference type="SMART" id="SM00387">
    <property type="entry name" value="HATPase_c"/>
    <property type="match status" value="1"/>
</dbReference>
<evidence type="ECO:0000256" key="13">
    <source>
        <dbReference type="ARBA" id="ARBA00023136"/>
    </source>
</evidence>
<dbReference type="AlphaFoldDB" id="A0A1I5S7L3"/>
<keyword evidence="4" id="KW-1003">Cell membrane</keyword>
<dbReference type="GO" id="GO:0005886">
    <property type="term" value="C:plasma membrane"/>
    <property type="evidence" value="ECO:0007669"/>
    <property type="project" value="UniProtKB-SubCell"/>
</dbReference>
<sequence>MFRSIFTRLMVTYFVIIVVTIVILSLLLSTFFMDYAFSTKARELIREAQELNPYIEMYSMGLIDQRSLYSYFKIIDRFLNTTIWVSDGLGYIWIAYSPSKEDQERWQEQKLTEQEFIQILKGNIITKTGRFGGRFNTPVLTVGVPLRINNRIRGAIFLHSPVEGIRRTLYDIYRNIWWAAFISAGLSVVLLYWMSRRISNPLIQMNEISREFAQGNFKRRVKVVTRDEIGQLAVNFNAMADSLEKLEDMRRSFVANVSHELRSPLTSIMGYIQGVLDNTIKPEDREKCLSISLSEAQRLSKLIDELLDLTQIESGQFPLNLSVFDVNEQIRRSLISQEERINQKGIEVQVDFQDEHCWVEADADRIQQVIINLLDNAIKYNRENGKLIIKTWKHRDKAYVKIQDQGPGIPKEDIVHIWERFYQVDKSRSGKDRGRGLGLSIVKKIIEQHEQNIWVNSRLGEGTAFIFSLKAAKRPDRTSR</sequence>
<comment type="catalytic activity">
    <reaction evidence="1">
        <text>ATP + protein L-histidine = ADP + protein N-phospho-L-histidine.</text>
        <dbReference type="EC" id="2.7.13.3"/>
    </reaction>
</comment>
<dbReference type="Pfam" id="PF00512">
    <property type="entry name" value="HisKA"/>
    <property type="match status" value="1"/>
</dbReference>
<feature type="domain" description="HAMP" evidence="16">
    <location>
        <begin position="196"/>
        <end position="248"/>
    </location>
</feature>
<keyword evidence="8" id="KW-0547">Nucleotide-binding</keyword>
<dbReference type="InterPro" id="IPR005467">
    <property type="entry name" value="His_kinase_dom"/>
</dbReference>
<dbReference type="InterPro" id="IPR036890">
    <property type="entry name" value="HATPase_C_sf"/>
</dbReference>
<dbReference type="SMART" id="SM00388">
    <property type="entry name" value="HisKA"/>
    <property type="match status" value="1"/>
</dbReference>
<evidence type="ECO:0000256" key="1">
    <source>
        <dbReference type="ARBA" id="ARBA00000085"/>
    </source>
</evidence>
<evidence type="ECO:0000256" key="7">
    <source>
        <dbReference type="ARBA" id="ARBA00022692"/>
    </source>
</evidence>
<dbReference type="RefSeq" id="WP_025746899.1">
    <property type="nucleotide sequence ID" value="NZ_FOXR01000002.1"/>
</dbReference>
<dbReference type="SUPFAM" id="SSF47384">
    <property type="entry name" value="Homodimeric domain of signal transducing histidine kinase"/>
    <property type="match status" value="1"/>
</dbReference>
<evidence type="ECO:0000256" key="8">
    <source>
        <dbReference type="ARBA" id="ARBA00022741"/>
    </source>
</evidence>
<evidence type="ECO:0000256" key="4">
    <source>
        <dbReference type="ARBA" id="ARBA00022475"/>
    </source>
</evidence>
<dbReference type="Proteomes" id="UP000198577">
    <property type="component" value="Unassembled WGS sequence"/>
</dbReference>
<dbReference type="FunFam" id="3.30.565.10:FF:000006">
    <property type="entry name" value="Sensor histidine kinase WalK"/>
    <property type="match status" value="1"/>
</dbReference>
<evidence type="ECO:0000256" key="14">
    <source>
        <dbReference type="SAM" id="Phobius"/>
    </source>
</evidence>
<dbReference type="PROSITE" id="PS50885">
    <property type="entry name" value="HAMP"/>
    <property type="match status" value="1"/>
</dbReference>
<keyword evidence="7 14" id="KW-0812">Transmembrane</keyword>
<dbReference type="PROSITE" id="PS50109">
    <property type="entry name" value="HIS_KIN"/>
    <property type="match status" value="1"/>
</dbReference>
<evidence type="ECO:0000256" key="2">
    <source>
        <dbReference type="ARBA" id="ARBA00004651"/>
    </source>
</evidence>
<evidence type="ECO:0000256" key="9">
    <source>
        <dbReference type="ARBA" id="ARBA00022777"/>
    </source>
</evidence>
<dbReference type="STRING" id="937334.SAMN05444406_10222"/>
<dbReference type="GO" id="GO:0005524">
    <property type="term" value="F:ATP binding"/>
    <property type="evidence" value="ECO:0007669"/>
    <property type="project" value="UniProtKB-KW"/>
</dbReference>
<keyword evidence="6" id="KW-0808">Transferase</keyword>
<keyword evidence="13 14" id="KW-0472">Membrane</keyword>
<reference evidence="17 18" key="1">
    <citation type="submission" date="2016-10" db="EMBL/GenBank/DDBJ databases">
        <authorList>
            <person name="de Groot N.N."/>
        </authorList>
    </citation>
    <scope>NUCLEOTIDE SEQUENCE [LARGE SCALE GENOMIC DNA]</scope>
    <source>
        <strain evidence="17 18">DSM 20678</strain>
    </source>
</reference>
<comment type="subcellular location">
    <subcellularLocation>
        <location evidence="2">Cell membrane</location>
        <topology evidence="2">Multi-pass membrane protein</topology>
    </subcellularLocation>
</comment>
<evidence type="ECO:0000259" key="15">
    <source>
        <dbReference type="PROSITE" id="PS50109"/>
    </source>
</evidence>
<protein>
    <recommendedName>
        <fullName evidence="3">histidine kinase</fullName>
        <ecNumber evidence="3">2.7.13.3</ecNumber>
    </recommendedName>
</protein>
<keyword evidence="11 14" id="KW-1133">Transmembrane helix</keyword>
<dbReference type="GO" id="GO:0000155">
    <property type="term" value="F:phosphorelay sensor kinase activity"/>
    <property type="evidence" value="ECO:0007669"/>
    <property type="project" value="InterPro"/>
</dbReference>
<feature type="transmembrane region" description="Helical" evidence="14">
    <location>
        <begin position="176"/>
        <end position="194"/>
    </location>
</feature>
<dbReference type="Gene3D" id="6.10.340.10">
    <property type="match status" value="1"/>
</dbReference>
<feature type="domain" description="Histidine kinase" evidence="15">
    <location>
        <begin position="256"/>
        <end position="473"/>
    </location>
</feature>
<dbReference type="InterPro" id="IPR036097">
    <property type="entry name" value="HisK_dim/P_sf"/>
</dbReference>
<proteinExistence type="predicted"/>
<organism evidence="17 18">
    <name type="scientific">Caldicoprobacter faecalis</name>
    <dbReference type="NCBI Taxonomy" id="937334"/>
    <lineage>
        <taxon>Bacteria</taxon>
        <taxon>Bacillati</taxon>
        <taxon>Bacillota</taxon>
        <taxon>Clostridia</taxon>
        <taxon>Caldicoprobacterales</taxon>
        <taxon>Caldicoprobacteraceae</taxon>
        <taxon>Caldicoprobacter</taxon>
    </lineage>
</organism>
<evidence type="ECO:0000259" key="16">
    <source>
        <dbReference type="PROSITE" id="PS50885"/>
    </source>
</evidence>